<gene>
    <name evidence="1" type="ORF">FP026_24875</name>
</gene>
<proteinExistence type="predicted"/>
<comment type="caution">
    <text evidence="1">The sequence shown here is derived from an EMBL/GenBank/DDBJ whole genome shotgun (WGS) entry which is preliminary data.</text>
</comment>
<dbReference type="RefSeq" id="WP_149637259.1">
    <property type="nucleotide sequence ID" value="NZ_VNIP01000012.1"/>
</dbReference>
<reference evidence="1 2" key="1">
    <citation type="submission" date="2019-07" db="EMBL/GenBank/DDBJ databases">
        <title>The Draft Genome Sequence of Rhizobium tropici SARCC-755 Associated with Superior Nodulation on Pigeonpea (Cajanus cajan (L.) Millsp.).</title>
        <authorList>
            <person name="Bopape F.L."/>
            <person name="Hassen A.I."/>
            <person name="Swanevelder Z.H."/>
            <person name="Gwata E.T."/>
        </authorList>
    </citation>
    <scope>NUCLEOTIDE SEQUENCE [LARGE SCALE GENOMIC DNA]</scope>
    <source>
        <strain evidence="1 2">SARCC-755</strain>
    </source>
</reference>
<dbReference type="EMBL" id="VNIP01000012">
    <property type="protein sequence ID" value="KAA1177408.1"/>
    <property type="molecule type" value="Genomic_DNA"/>
</dbReference>
<dbReference type="AlphaFoldDB" id="A0A5B0VSW3"/>
<evidence type="ECO:0000313" key="1">
    <source>
        <dbReference type="EMBL" id="KAA1177408.1"/>
    </source>
</evidence>
<evidence type="ECO:0000313" key="2">
    <source>
        <dbReference type="Proteomes" id="UP000323608"/>
    </source>
</evidence>
<sequence length="294" mass="33211">MLDSELLFSDWLTRQQVHWVAIDQSPNAAADGAVRVLNQPVLHRPDILALTGGFGTIAVDVKSYDIRSDKVVLAEAEFTGGGYDPFAAQPYADYSDEVSTDINYVRLFWSDIVGLVNFQKASAIPTWICIIPAHDKEGETAFFYRVDDVLQAFARVFTPLHDDVEPENFRIFKGWGPVELKVDPTISEQEFVFDFVIESVELAEVLPWKDWRLYVPPKILNLKEGTTLADLSGIIPALPRKHEDPTVRALSFANAIGNTLKITIPRPATRREVMNFIDANKAEFYRSRPNNTRR</sequence>
<accession>A0A5B0VSW3</accession>
<organism evidence="1 2">
    <name type="scientific">Rhizobium tropici</name>
    <dbReference type="NCBI Taxonomy" id="398"/>
    <lineage>
        <taxon>Bacteria</taxon>
        <taxon>Pseudomonadati</taxon>
        <taxon>Pseudomonadota</taxon>
        <taxon>Alphaproteobacteria</taxon>
        <taxon>Hyphomicrobiales</taxon>
        <taxon>Rhizobiaceae</taxon>
        <taxon>Rhizobium/Agrobacterium group</taxon>
        <taxon>Rhizobium</taxon>
    </lineage>
</organism>
<dbReference type="Proteomes" id="UP000323608">
    <property type="component" value="Unassembled WGS sequence"/>
</dbReference>
<protein>
    <submittedName>
        <fullName evidence="1">Uncharacterized protein</fullName>
    </submittedName>
</protein>
<name>A0A5B0VSW3_RHITR</name>